<dbReference type="PROSITE" id="PS00041">
    <property type="entry name" value="HTH_ARAC_FAMILY_1"/>
    <property type="match status" value="1"/>
</dbReference>
<dbReference type="OrthoDB" id="9779074at2"/>
<keyword evidence="3" id="KW-0804">Transcription</keyword>
<comment type="caution">
    <text evidence="6">The sequence shown here is derived from an EMBL/GenBank/DDBJ whole genome shotgun (WGS) entry which is preliminary data.</text>
</comment>
<dbReference type="InterPro" id="IPR011990">
    <property type="entry name" value="TPR-like_helical_dom_sf"/>
</dbReference>
<evidence type="ECO:0000313" key="7">
    <source>
        <dbReference type="Proteomes" id="UP000237640"/>
    </source>
</evidence>
<dbReference type="PROSITE" id="PS01124">
    <property type="entry name" value="HTH_ARAC_FAMILY_2"/>
    <property type="match status" value="1"/>
</dbReference>
<dbReference type="PRINTS" id="PR00032">
    <property type="entry name" value="HTHARAC"/>
</dbReference>
<evidence type="ECO:0000256" key="4">
    <source>
        <dbReference type="SAM" id="Phobius"/>
    </source>
</evidence>
<dbReference type="EMBL" id="PVYX01000002">
    <property type="protein sequence ID" value="PRX53608.1"/>
    <property type="molecule type" value="Genomic_DNA"/>
</dbReference>
<name>A0A2T0M812_9FLAO</name>
<dbReference type="InterPro" id="IPR018062">
    <property type="entry name" value="HTH_AraC-typ_CS"/>
</dbReference>
<dbReference type="InterPro" id="IPR020449">
    <property type="entry name" value="Tscrpt_reg_AraC-type_HTH"/>
</dbReference>
<dbReference type="GO" id="GO:0003700">
    <property type="term" value="F:DNA-binding transcription factor activity"/>
    <property type="evidence" value="ECO:0007669"/>
    <property type="project" value="InterPro"/>
</dbReference>
<keyword evidence="4" id="KW-0472">Membrane</keyword>
<protein>
    <submittedName>
        <fullName evidence="6">AraC-like DNA-binding protein</fullName>
    </submittedName>
</protein>
<dbReference type="PANTHER" id="PTHR43280">
    <property type="entry name" value="ARAC-FAMILY TRANSCRIPTIONAL REGULATOR"/>
    <property type="match status" value="1"/>
</dbReference>
<feature type="transmembrane region" description="Helical" evidence="4">
    <location>
        <begin position="137"/>
        <end position="155"/>
    </location>
</feature>
<accession>A0A2T0M812</accession>
<dbReference type="AlphaFoldDB" id="A0A2T0M812"/>
<dbReference type="SUPFAM" id="SSF46689">
    <property type="entry name" value="Homeodomain-like"/>
    <property type="match status" value="1"/>
</dbReference>
<dbReference type="InterPro" id="IPR018060">
    <property type="entry name" value="HTH_AraC"/>
</dbReference>
<evidence type="ECO:0000256" key="3">
    <source>
        <dbReference type="ARBA" id="ARBA00023163"/>
    </source>
</evidence>
<proteinExistence type="predicted"/>
<organism evidence="6 7">
    <name type="scientific">Flagellimonas meridianipacifica</name>
    <dbReference type="NCBI Taxonomy" id="1080225"/>
    <lineage>
        <taxon>Bacteria</taxon>
        <taxon>Pseudomonadati</taxon>
        <taxon>Bacteroidota</taxon>
        <taxon>Flavobacteriia</taxon>
        <taxon>Flavobacteriales</taxon>
        <taxon>Flavobacteriaceae</taxon>
        <taxon>Flagellimonas</taxon>
    </lineage>
</organism>
<keyword evidence="2 6" id="KW-0238">DNA-binding</keyword>
<evidence type="ECO:0000256" key="2">
    <source>
        <dbReference type="ARBA" id="ARBA00023125"/>
    </source>
</evidence>
<dbReference type="InterPro" id="IPR009057">
    <property type="entry name" value="Homeodomain-like_sf"/>
</dbReference>
<reference evidence="6 7" key="1">
    <citation type="submission" date="2018-03" db="EMBL/GenBank/DDBJ databases">
        <title>Genomic Encyclopedia of Archaeal and Bacterial Type Strains, Phase II (KMG-II): from individual species to whole genera.</title>
        <authorList>
            <person name="Goeker M."/>
        </authorList>
    </citation>
    <scope>NUCLEOTIDE SEQUENCE [LARGE SCALE GENOMIC DNA]</scope>
    <source>
        <strain evidence="6 7">DSM 25027</strain>
    </source>
</reference>
<gene>
    <name evidence="6" type="ORF">CLV81_1992</name>
</gene>
<dbReference type="Pfam" id="PF12833">
    <property type="entry name" value="HTH_18"/>
    <property type="match status" value="1"/>
</dbReference>
<dbReference type="PANTHER" id="PTHR43280:SF2">
    <property type="entry name" value="HTH-TYPE TRANSCRIPTIONAL REGULATOR EXSA"/>
    <property type="match status" value="1"/>
</dbReference>
<evidence type="ECO:0000256" key="1">
    <source>
        <dbReference type="ARBA" id="ARBA00023015"/>
    </source>
</evidence>
<dbReference type="Gene3D" id="1.25.40.10">
    <property type="entry name" value="Tetratricopeptide repeat domain"/>
    <property type="match status" value="2"/>
</dbReference>
<dbReference type="SUPFAM" id="SSF48452">
    <property type="entry name" value="TPR-like"/>
    <property type="match status" value="1"/>
</dbReference>
<evidence type="ECO:0000313" key="6">
    <source>
        <dbReference type="EMBL" id="PRX53608.1"/>
    </source>
</evidence>
<evidence type="ECO:0000259" key="5">
    <source>
        <dbReference type="PROSITE" id="PS01124"/>
    </source>
</evidence>
<dbReference type="SMART" id="SM00342">
    <property type="entry name" value="HTH_ARAC"/>
    <property type="match status" value="1"/>
</dbReference>
<dbReference type="Gene3D" id="1.10.10.60">
    <property type="entry name" value="Homeodomain-like"/>
    <property type="match status" value="1"/>
</dbReference>
<dbReference type="Proteomes" id="UP000237640">
    <property type="component" value="Unassembled WGS sequence"/>
</dbReference>
<dbReference type="GO" id="GO:0043565">
    <property type="term" value="F:sequence-specific DNA binding"/>
    <property type="evidence" value="ECO:0007669"/>
    <property type="project" value="InterPro"/>
</dbReference>
<keyword evidence="4" id="KW-0812">Transmembrane</keyword>
<keyword evidence="1" id="KW-0805">Transcription regulation</keyword>
<feature type="domain" description="HTH araC/xylS-type" evidence="5">
    <location>
        <begin position="13"/>
        <end position="112"/>
    </location>
</feature>
<dbReference type="RefSeq" id="WP_106144969.1">
    <property type="nucleotide sequence ID" value="NZ_PVYX01000002.1"/>
</dbReference>
<sequence length="644" mass="74534">MNGNEGNNPSFISKLRQIVLDNLREEQFSVEDLATEYGLSRSQLHKKLKKSIGKSVSQFIREVRLDEGLKLLRETDLTVSEVAYEVGFASPTYFNTCFKNYMGYSPGEVKIRNNIDDLEDIVQVGSSNVKQPQKRKWVFYSIGAIISIALFYGVIQIGKNVGRSQEAEMGVALEGRDGSEKKSIAVLPLKNWSGNENLDYISDGMTDAIINKLAKIESIDKVIPYTSVARYKVIDKSIKEIAQELGVNNVIQGSFQLAGNSVSIKLQMIDGESEQQFWDQEYNETWVSDELFKLQAMVAENISETIGVEITETEENEIASILTSNKQAYDLYLQANYEWSKGTKLGYDNAKRLYNKAVQIDSTFVEAYVNLSLVWHFGSSYWGYYSRDGREIAKKYLLKAGQVAPNNKKVIDARLRMALFNEWDFAMLEEDYHKTLIAPLYLLYTGKYEEALVYMKNADDLKKADENLYIYWYAETLFYNNRMEEALDLYKDYYAIYNDDFEWVRNAVKYLYHMGEYQIARKWLDNLMRISPDRPPIIIWLHAVINESLGQDEGVNEILELLKDFERKNKPGSPAWFTALYYCHIKEYDTAFYWLNKSYDNHENEMVWLHSEPLLRPIREDARYLELHKKVGFPVAPLGKQPAF</sequence>
<keyword evidence="7" id="KW-1185">Reference proteome</keyword>
<keyword evidence="4" id="KW-1133">Transmembrane helix</keyword>